<organism evidence="1">
    <name type="scientific">Anguilla anguilla</name>
    <name type="common">European freshwater eel</name>
    <name type="synonym">Muraena anguilla</name>
    <dbReference type="NCBI Taxonomy" id="7936"/>
    <lineage>
        <taxon>Eukaryota</taxon>
        <taxon>Metazoa</taxon>
        <taxon>Chordata</taxon>
        <taxon>Craniata</taxon>
        <taxon>Vertebrata</taxon>
        <taxon>Euteleostomi</taxon>
        <taxon>Actinopterygii</taxon>
        <taxon>Neopterygii</taxon>
        <taxon>Teleostei</taxon>
        <taxon>Anguilliformes</taxon>
        <taxon>Anguillidae</taxon>
        <taxon>Anguilla</taxon>
    </lineage>
</organism>
<sequence>MTGFSLCGFQLLGFSLCCYYGCRHIV</sequence>
<evidence type="ECO:0000313" key="1">
    <source>
        <dbReference type="EMBL" id="JAG99448.1"/>
    </source>
</evidence>
<proteinExistence type="predicted"/>
<name>A0A0E9P561_ANGAN</name>
<reference evidence="1" key="1">
    <citation type="submission" date="2014-11" db="EMBL/GenBank/DDBJ databases">
        <authorList>
            <person name="Amaro Gonzalez C."/>
        </authorList>
    </citation>
    <scope>NUCLEOTIDE SEQUENCE</scope>
</reference>
<dbReference type="EMBL" id="GBXM01109128">
    <property type="protein sequence ID" value="JAG99448.1"/>
    <property type="molecule type" value="Transcribed_RNA"/>
</dbReference>
<protein>
    <submittedName>
        <fullName evidence="1">Uncharacterized protein</fullName>
    </submittedName>
</protein>
<accession>A0A0E9P561</accession>
<dbReference type="AlphaFoldDB" id="A0A0E9P561"/>
<reference evidence="1" key="2">
    <citation type="journal article" date="2015" name="Fish Shellfish Immunol.">
        <title>Early steps in the European eel (Anguilla anguilla)-Vibrio vulnificus interaction in the gills: Role of the RtxA13 toxin.</title>
        <authorList>
            <person name="Callol A."/>
            <person name="Pajuelo D."/>
            <person name="Ebbesson L."/>
            <person name="Teles M."/>
            <person name="MacKenzie S."/>
            <person name="Amaro C."/>
        </authorList>
    </citation>
    <scope>NUCLEOTIDE SEQUENCE</scope>
</reference>